<dbReference type="InterPro" id="IPR020929">
    <property type="entry name" value="Ribosomal_uL5_CS"/>
</dbReference>
<reference evidence="12" key="1">
    <citation type="submission" date="2020-10" db="EMBL/GenBank/DDBJ databases">
        <title>Complete chloroplast genome of the Synurophyceae Poterioochromonas malhamensis (Pringsheim) R.A.Andersen 2017 from Van Lake in Eastern Anatolia.</title>
        <authorList>
            <person name="Gastineau R."/>
            <person name="Yilmaz E."/>
            <person name="Solak C.N."/>
            <person name="Lemieux C."/>
            <person name="Turmel M."/>
            <person name="Witkowski A."/>
        </authorList>
    </citation>
    <scope>NUCLEOTIDE SEQUENCE</scope>
    <source>
        <strain evidence="12">SZCZR2049</strain>
    </source>
</reference>
<name>A0A7T7BWB8_9STRA</name>
<comment type="function">
    <text evidence="1">Binds 5S rRNA, forms part of the central protuberance of the 50S subunit.</text>
</comment>
<comment type="subcellular location">
    <subcellularLocation>
        <location evidence="2">Plastid</location>
    </subcellularLocation>
</comment>
<dbReference type="Gene3D" id="3.30.1440.10">
    <property type="match status" value="1"/>
</dbReference>
<proteinExistence type="inferred from homology"/>
<dbReference type="GO" id="GO:0003735">
    <property type="term" value="F:structural constituent of ribosome"/>
    <property type="evidence" value="ECO:0007669"/>
    <property type="project" value="InterPro"/>
</dbReference>
<dbReference type="InterPro" id="IPR031310">
    <property type="entry name" value="Ribosomal_uL5_N"/>
</dbReference>
<dbReference type="FunFam" id="3.30.1440.10:FF:000001">
    <property type="entry name" value="50S ribosomal protein L5"/>
    <property type="match status" value="1"/>
</dbReference>
<dbReference type="HAMAP" id="MF_01333_B">
    <property type="entry name" value="Ribosomal_uL5_B"/>
    <property type="match status" value="1"/>
</dbReference>
<evidence type="ECO:0000256" key="8">
    <source>
        <dbReference type="ARBA" id="ARBA00035391"/>
    </source>
</evidence>
<geneLocation type="plastid" evidence="12"/>
<evidence type="ECO:0000256" key="6">
    <source>
        <dbReference type="ARBA" id="ARBA00022980"/>
    </source>
</evidence>
<gene>
    <name evidence="12" type="primary">rpl5</name>
</gene>
<dbReference type="Pfam" id="PF00673">
    <property type="entry name" value="Ribosomal_L5_C"/>
    <property type="match status" value="1"/>
</dbReference>
<dbReference type="SUPFAM" id="SSF55282">
    <property type="entry name" value="RL5-like"/>
    <property type="match status" value="1"/>
</dbReference>
<dbReference type="GeneID" id="67132888"/>
<evidence type="ECO:0000313" key="12">
    <source>
        <dbReference type="EMBL" id="QQK54992.1"/>
    </source>
</evidence>
<evidence type="ECO:0000259" key="10">
    <source>
        <dbReference type="Pfam" id="PF00281"/>
    </source>
</evidence>
<evidence type="ECO:0000256" key="7">
    <source>
        <dbReference type="ARBA" id="ARBA00023274"/>
    </source>
</evidence>
<comment type="subunit">
    <text evidence="4">Part of the 50S ribosomal subunit; contacts the 5S rRNA.</text>
</comment>
<dbReference type="EMBL" id="MW175522">
    <property type="protein sequence ID" value="QQK54992.1"/>
    <property type="molecule type" value="Genomic_DNA"/>
</dbReference>
<keyword evidence="5 12" id="KW-0934">Plastid</keyword>
<dbReference type="InterPro" id="IPR022803">
    <property type="entry name" value="Ribosomal_uL5_dom_sf"/>
</dbReference>
<sequence length="179" mass="20631">MNNLKELYTKSLKSKFFTDFSYKNIHQVPKITKIVITYGLGIKGAQNKAYFQKSIEDIRSITGQHPIITKAKKSIAGFKVREGMPIGLMVTLRKEKMYSFLERLIKLALPRTRDFRGVNRNSIDKHGNFTLGIPDQLVFPELQDDMLDQKYGFSVTIVTNSKDPKETYYLLKNLGLPFF</sequence>
<protein>
    <recommendedName>
        <fullName evidence="8">50S ribosomal protein L5, chloroplastic</fullName>
    </recommendedName>
</protein>
<evidence type="ECO:0000256" key="4">
    <source>
        <dbReference type="ARBA" id="ARBA00011505"/>
    </source>
</evidence>
<dbReference type="PIRSF" id="PIRSF002161">
    <property type="entry name" value="Ribosomal_L5"/>
    <property type="match status" value="1"/>
</dbReference>
<evidence type="ECO:0000256" key="5">
    <source>
        <dbReference type="ARBA" id="ARBA00022640"/>
    </source>
</evidence>
<dbReference type="GO" id="GO:0009536">
    <property type="term" value="C:plastid"/>
    <property type="evidence" value="ECO:0007669"/>
    <property type="project" value="UniProtKB-SubCell"/>
</dbReference>
<dbReference type="RefSeq" id="YP_010139326.1">
    <property type="nucleotide sequence ID" value="NC_056910.1"/>
</dbReference>
<dbReference type="GO" id="GO:1990904">
    <property type="term" value="C:ribonucleoprotein complex"/>
    <property type="evidence" value="ECO:0007669"/>
    <property type="project" value="UniProtKB-KW"/>
</dbReference>
<feature type="domain" description="Large ribosomal subunit protein uL5 N-terminal" evidence="10">
    <location>
        <begin position="24"/>
        <end position="81"/>
    </location>
</feature>
<evidence type="ECO:0000256" key="1">
    <source>
        <dbReference type="ARBA" id="ARBA00003898"/>
    </source>
</evidence>
<evidence type="ECO:0000256" key="9">
    <source>
        <dbReference type="RuleBase" id="RU003930"/>
    </source>
</evidence>
<evidence type="ECO:0000256" key="3">
    <source>
        <dbReference type="ARBA" id="ARBA00008553"/>
    </source>
</evidence>
<dbReference type="InterPro" id="IPR020930">
    <property type="entry name" value="Ribosomal_uL5_bac-type"/>
</dbReference>
<evidence type="ECO:0000256" key="2">
    <source>
        <dbReference type="ARBA" id="ARBA00004474"/>
    </source>
</evidence>
<dbReference type="InterPro" id="IPR002132">
    <property type="entry name" value="Ribosomal_uL5"/>
</dbReference>
<dbReference type="Pfam" id="PF00281">
    <property type="entry name" value="Ribosomal_L5"/>
    <property type="match status" value="1"/>
</dbReference>
<dbReference type="GO" id="GO:0006412">
    <property type="term" value="P:translation"/>
    <property type="evidence" value="ECO:0007669"/>
    <property type="project" value="InterPro"/>
</dbReference>
<dbReference type="AlphaFoldDB" id="A0A7T7BWB8"/>
<accession>A0A7T7BWB8</accession>
<keyword evidence="6 9" id="KW-0689">Ribosomal protein</keyword>
<comment type="similarity">
    <text evidence="3 9">Belongs to the universal ribosomal protein uL5 family.</text>
</comment>
<dbReference type="InterPro" id="IPR031309">
    <property type="entry name" value="Ribosomal_uL5_C"/>
</dbReference>
<evidence type="ECO:0000259" key="11">
    <source>
        <dbReference type="Pfam" id="PF00673"/>
    </source>
</evidence>
<dbReference type="GO" id="GO:0005840">
    <property type="term" value="C:ribosome"/>
    <property type="evidence" value="ECO:0007669"/>
    <property type="project" value="UniProtKB-KW"/>
</dbReference>
<dbReference type="NCBIfam" id="NF000585">
    <property type="entry name" value="PRK00010.1"/>
    <property type="match status" value="1"/>
</dbReference>
<dbReference type="PANTHER" id="PTHR11994">
    <property type="entry name" value="60S RIBOSOMAL PROTEIN L11-RELATED"/>
    <property type="match status" value="1"/>
</dbReference>
<organism evidence="12">
    <name type="scientific">Poterioochromonas malhamensis</name>
    <dbReference type="NCBI Taxonomy" id="88167"/>
    <lineage>
        <taxon>Eukaryota</taxon>
        <taxon>Sar</taxon>
        <taxon>Stramenopiles</taxon>
        <taxon>Ochrophyta</taxon>
        <taxon>Synurophyceae</taxon>
        <taxon>Ochromonadales</taxon>
        <taxon>Ochromonadaceae</taxon>
        <taxon>Poterioochromonas</taxon>
    </lineage>
</organism>
<dbReference type="PROSITE" id="PS00358">
    <property type="entry name" value="RIBOSOMAL_L5"/>
    <property type="match status" value="1"/>
</dbReference>
<feature type="domain" description="Large ribosomal subunit protein uL5 C-terminal" evidence="11">
    <location>
        <begin position="85"/>
        <end position="178"/>
    </location>
</feature>
<keyword evidence="7 9" id="KW-0687">Ribonucleoprotein</keyword>